<evidence type="ECO:0000256" key="2">
    <source>
        <dbReference type="ARBA" id="ARBA00004308"/>
    </source>
</evidence>
<dbReference type="RefSeq" id="XP_064659352.1">
    <property type="nucleotide sequence ID" value="XM_064801991.1"/>
</dbReference>
<dbReference type="Proteomes" id="UP001337655">
    <property type="component" value="Unassembled WGS sequence"/>
</dbReference>
<accession>A0AAV9PA99</accession>
<feature type="signal peptide" evidence="12">
    <location>
        <begin position="1"/>
        <end position="20"/>
    </location>
</feature>
<name>A0AAV9PA99_9PEZI</name>
<protein>
    <recommendedName>
        <fullName evidence="4 10">Mannan endo-1,6-alpha-mannosidase</fullName>
        <ecNumber evidence="4 10">3.2.1.101</ecNumber>
    </recommendedName>
</protein>
<evidence type="ECO:0000313" key="14">
    <source>
        <dbReference type="Proteomes" id="UP001337655"/>
    </source>
</evidence>
<dbReference type="GO" id="GO:0008496">
    <property type="term" value="F:mannan endo-1,6-alpha-mannosidase activity"/>
    <property type="evidence" value="ECO:0007669"/>
    <property type="project" value="UniProtKB-UniRule"/>
</dbReference>
<evidence type="ECO:0000256" key="3">
    <source>
        <dbReference type="ARBA" id="ARBA00009699"/>
    </source>
</evidence>
<evidence type="ECO:0000313" key="13">
    <source>
        <dbReference type="EMBL" id="KAK5170154.1"/>
    </source>
</evidence>
<dbReference type="InterPro" id="IPR014480">
    <property type="entry name" value="Mannan-1_6-alpha_mannosidase"/>
</dbReference>
<proteinExistence type="inferred from homology"/>
<keyword evidence="14" id="KW-1185">Reference proteome</keyword>
<comment type="caution">
    <text evidence="13">The sequence shown here is derived from an EMBL/GenBank/DDBJ whole genome shotgun (WGS) entry which is preliminary data.</text>
</comment>
<reference evidence="13 14" key="1">
    <citation type="submission" date="2023-08" db="EMBL/GenBank/DDBJ databases">
        <title>Black Yeasts Isolated from many extreme environments.</title>
        <authorList>
            <person name="Coleine C."/>
            <person name="Stajich J.E."/>
            <person name="Selbmann L."/>
        </authorList>
    </citation>
    <scope>NUCLEOTIDE SEQUENCE [LARGE SCALE GENOMIC DNA]</scope>
    <source>
        <strain evidence="13 14">CCFEE 5935</strain>
    </source>
</reference>
<evidence type="ECO:0000256" key="1">
    <source>
        <dbReference type="ARBA" id="ARBA00001452"/>
    </source>
</evidence>
<dbReference type="EMBL" id="JAVRRT010000007">
    <property type="protein sequence ID" value="KAK5170154.1"/>
    <property type="molecule type" value="Genomic_DNA"/>
</dbReference>
<feature type="region of interest" description="Disordered" evidence="11">
    <location>
        <begin position="401"/>
        <end position="425"/>
    </location>
</feature>
<dbReference type="PANTHER" id="PTHR12145:SF36">
    <property type="entry name" value="MANNAN ENDO-1,6-ALPHA-MANNOSIDASE DCW1"/>
    <property type="match status" value="1"/>
</dbReference>
<dbReference type="InterPro" id="IPR005198">
    <property type="entry name" value="Glyco_hydro_76"/>
</dbReference>
<dbReference type="GO" id="GO:0009272">
    <property type="term" value="P:fungal-type cell wall biogenesis"/>
    <property type="evidence" value="ECO:0007669"/>
    <property type="project" value="TreeGrafter"/>
</dbReference>
<dbReference type="Gene3D" id="1.50.10.20">
    <property type="match status" value="1"/>
</dbReference>
<evidence type="ECO:0000256" key="11">
    <source>
        <dbReference type="SAM" id="MobiDB-lite"/>
    </source>
</evidence>
<evidence type="ECO:0000256" key="8">
    <source>
        <dbReference type="ARBA" id="ARBA00023180"/>
    </source>
</evidence>
<dbReference type="PIRSF" id="PIRSF016302">
    <property type="entry name" value="Man_a_manosd"/>
    <property type="match status" value="1"/>
</dbReference>
<dbReference type="SUPFAM" id="SSF48208">
    <property type="entry name" value="Six-hairpin glycosidases"/>
    <property type="match status" value="1"/>
</dbReference>
<dbReference type="EC" id="3.2.1.101" evidence="4 10"/>
<evidence type="ECO:0000256" key="5">
    <source>
        <dbReference type="ARBA" id="ARBA00022729"/>
    </source>
</evidence>
<evidence type="ECO:0000256" key="4">
    <source>
        <dbReference type="ARBA" id="ARBA00012350"/>
    </source>
</evidence>
<keyword evidence="5 12" id="KW-0732">Signal</keyword>
<comment type="catalytic activity">
    <reaction evidence="1 10">
        <text>Random hydrolysis of (1-&gt;6)-alpha-D-mannosidic linkages in unbranched (1-&gt;6)-mannans.</text>
        <dbReference type="EC" id="3.2.1.101"/>
    </reaction>
</comment>
<dbReference type="PANTHER" id="PTHR12145">
    <property type="entry name" value="MANNAN ENDO-1,6-ALPHA-MANNOSIDASE DCW1"/>
    <property type="match status" value="1"/>
</dbReference>
<gene>
    <name evidence="13" type="ORF">LTR77_004739</name>
</gene>
<organism evidence="13 14">
    <name type="scientific">Saxophila tyrrhenica</name>
    <dbReference type="NCBI Taxonomy" id="1690608"/>
    <lineage>
        <taxon>Eukaryota</taxon>
        <taxon>Fungi</taxon>
        <taxon>Dikarya</taxon>
        <taxon>Ascomycota</taxon>
        <taxon>Pezizomycotina</taxon>
        <taxon>Dothideomycetes</taxon>
        <taxon>Dothideomycetidae</taxon>
        <taxon>Mycosphaerellales</taxon>
        <taxon>Extremaceae</taxon>
        <taxon>Saxophila</taxon>
    </lineage>
</organism>
<dbReference type="GeneID" id="89926084"/>
<evidence type="ECO:0000256" key="12">
    <source>
        <dbReference type="SAM" id="SignalP"/>
    </source>
</evidence>
<dbReference type="Pfam" id="PF03663">
    <property type="entry name" value="Glyco_hydro_76"/>
    <property type="match status" value="1"/>
</dbReference>
<evidence type="ECO:0000256" key="6">
    <source>
        <dbReference type="ARBA" id="ARBA00022801"/>
    </source>
</evidence>
<sequence length="459" mass="50535">MRFRALVTATAALLSSTTTAIELNIQSDDSIKNAASEIAHDMMTWYIGNQTGQTPGILVPVDVYYWWLAGAMMGTLIDYWYYTGDDSYNDIVTEAILWQASDTRDFMPPNQTKTEGNDDQAFWGFTAMTAAEYKFPNPPSDQPQWLELAQGTWNSQQLRWDTGYCGGGLRWQIFPWNTGYDYKNTPSNAGFINLGARLYAYTDNETYAEWTEKVWDWLVETDLITDETNPPAWRILDGSWIRDNCTITSPIQWSYNIGMLLNAAAVMWNATGDAKWEERVNGIWSATGPFFHDQIMFEAACEKRGNCNTDQLSFKAYLSRFLAASTKWMPQLYDSVSPYLAASAQAAASQCTGTIGGLVGSACGFEWSEAPTWDGTYGFGQQMDALEVVLSQLIQGADHPVTAKKGGISKGDPSAGTGGDGTVSSVPMREITTGDKAGAGVLTAAVLVAWVGGAWWMVS</sequence>
<dbReference type="InterPro" id="IPR008928">
    <property type="entry name" value="6-hairpin_glycosidase_sf"/>
</dbReference>
<dbReference type="AlphaFoldDB" id="A0AAV9PA99"/>
<evidence type="ECO:0000256" key="7">
    <source>
        <dbReference type="ARBA" id="ARBA00023136"/>
    </source>
</evidence>
<dbReference type="GO" id="GO:0016052">
    <property type="term" value="P:carbohydrate catabolic process"/>
    <property type="evidence" value="ECO:0007669"/>
    <property type="project" value="InterPro"/>
</dbReference>
<evidence type="ECO:0000256" key="10">
    <source>
        <dbReference type="PIRNR" id="PIRNR016302"/>
    </source>
</evidence>
<keyword evidence="9 10" id="KW-0326">Glycosidase</keyword>
<comment type="similarity">
    <text evidence="3 10">Belongs to the glycosyl hydrolase 76 family.</text>
</comment>
<evidence type="ECO:0000256" key="9">
    <source>
        <dbReference type="ARBA" id="ARBA00023295"/>
    </source>
</evidence>
<keyword evidence="7" id="KW-0472">Membrane</keyword>
<dbReference type="FunFam" id="1.50.10.20:FF:000006">
    <property type="entry name" value="Mannan endo-1,6-alpha-mannosidase"/>
    <property type="match status" value="1"/>
</dbReference>
<keyword evidence="8" id="KW-0325">Glycoprotein</keyword>
<comment type="subcellular location">
    <subcellularLocation>
        <location evidence="2">Endomembrane system</location>
    </subcellularLocation>
</comment>
<feature type="chain" id="PRO_5043776624" description="Mannan endo-1,6-alpha-mannosidase" evidence="12">
    <location>
        <begin position="21"/>
        <end position="459"/>
    </location>
</feature>
<dbReference type="GO" id="GO:0012505">
    <property type="term" value="C:endomembrane system"/>
    <property type="evidence" value="ECO:0007669"/>
    <property type="project" value="UniProtKB-SubCell"/>
</dbReference>
<keyword evidence="6 10" id="KW-0378">Hydrolase</keyword>